<dbReference type="RefSeq" id="WP_121806261.1">
    <property type="nucleotide sequence ID" value="NZ_RDBE01000007.1"/>
</dbReference>
<dbReference type="Proteomes" id="UP000281708">
    <property type="component" value="Unassembled WGS sequence"/>
</dbReference>
<dbReference type="Pfam" id="PF07811">
    <property type="entry name" value="TadE"/>
    <property type="match status" value="1"/>
</dbReference>
<dbReference type="OrthoDB" id="3788578at2"/>
<evidence type="ECO:0000313" key="4">
    <source>
        <dbReference type="Proteomes" id="UP000281708"/>
    </source>
</evidence>
<comment type="caution">
    <text evidence="3">The sequence shown here is derived from an EMBL/GenBank/DDBJ whole genome shotgun (WGS) entry which is preliminary data.</text>
</comment>
<keyword evidence="1" id="KW-0812">Transmembrane</keyword>
<dbReference type="AlphaFoldDB" id="A0A3L8P3Z8"/>
<organism evidence="3 4">
    <name type="scientific">Nocardioides mangrovicus</name>
    <dbReference type="NCBI Taxonomy" id="2478913"/>
    <lineage>
        <taxon>Bacteria</taxon>
        <taxon>Bacillati</taxon>
        <taxon>Actinomycetota</taxon>
        <taxon>Actinomycetes</taxon>
        <taxon>Propionibacteriales</taxon>
        <taxon>Nocardioidaceae</taxon>
        <taxon>Nocardioides</taxon>
    </lineage>
</organism>
<evidence type="ECO:0000313" key="3">
    <source>
        <dbReference type="EMBL" id="RLV49158.1"/>
    </source>
</evidence>
<dbReference type="EMBL" id="RDBE01000007">
    <property type="protein sequence ID" value="RLV49158.1"/>
    <property type="molecule type" value="Genomic_DNA"/>
</dbReference>
<keyword evidence="1" id="KW-0472">Membrane</keyword>
<evidence type="ECO:0000259" key="2">
    <source>
        <dbReference type="Pfam" id="PF07811"/>
    </source>
</evidence>
<feature type="domain" description="TadE-like" evidence="2">
    <location>
        <begin position="14"/>
        <end position="56"/>
    </location>
</feature>
<dbReference type="InterPro" id="IPR012495">
    <property type="entry name" value="TadE-like_dom"/>
</dbReference>
<keyword evidence="1" id="KW-1133">Transmembrane helix</keyword>
<name>A0A3L8P3Z8_9ACTN</name>
<reference evidence="3 4" key="1">
    <citation type="submission" date="2018-10" db="EMBL/GenBank/DDBJ databases">
        <title>Marmoricola sp. 4Q3S-7 whole genome shotgun sequence.</title>
        <authorList>
            <person name="Li F."/>
        </authorList>
    </citation>
    <scope>NUCLEOTIDE SEQUENCE [LARGE SCALE GENOMIC DNA]</scope>
    <source>
        <strain evidence="3 4">4Q3S-7</strain>
    </source>
</reference>
<accession>A0A3L8P3Z8</accession>
<evidence type="ECO:0000256" key="1">
    <source>
        <dbReference type="SAM" id="Phobius"/>
    </source>
</evidence>
<gene>
    <name evidence="3" type="ORF">D9V37_11390</name>
</gene>
<proteinExistence type="predicted"/>
<keyword evidence="4" id="KW-1185">Reference proteome</keyword>
<feature type="transmembrane region" description="Helical" evidence="1">
    <location>
        <begin position="21"/>
        <end position="41"/>
    </location>
</feature>
<protein>
    <submittedName>
        <fullName evidence="3">Pilus assembly protein</fullName>
    </submittedName>
</protein>
<sequence>MHELRRRRRRGERGAVALEAALIFPVLMLLVFGMIDMSLMLRDYVTVTSSTRAATRFVSAEAGVGPCTSTDTSVCPSGTTVPQVAQDAADRVQGNLVTVPASSVNYLLVYEANQNGYPCASAGGCNAAIAKQNSVSADSFNGPMPSTCTGYDSCVKFKWNATAKAFRYDSGSWNSTTINACVTKEDNVGVYVNLSHNWLTGLPPFTGSMTLADRSVTRFEPLTNDICAAGTHP</sequence>